<reference evidence="2" key="2">
    <citation type="submission" date="2025-08" db="UniProtKB">
        <authorList>
            <consortium name="Ensembl"/>
        </authorList>
    </citation>
    <scope>IDENTIFICATION</scope>
</reference>
<sequence>MEPSGEASSAGPPTRSSSASRYLPREKRSWFGNPTPGSVRPCVSGSPKPLDLPLSPATTSGKPLRLCPWRALNSPSQT</sequence>
<name>A0A4X2JVP3_VOMUR</name>
<proteinExistence type="predicted"/>
<keyword evidence="3" id="KW-1185">Reference proteome</keyword>
<dbReference type="AlphaFoldDB" id="A0A4X2JVP3"/>
<evidence type="ECO:0000256" key="1">
    <source>
        <dbReference type="SAM" id="MobiDB-lite"/>
    </source>
</evidence>
<evidence type="ECO:0000313" key="2">
    <source>
        <dbReference type="Ensembl" id="ENSVURP00010001115.1"/>
    </source>
</evidence>
<dbReference type="Ensembl" id="ENSVURT00010001286.1">
    <property type="protein sequence ID" value="ENSVURP00010001115.1"/>
    <property type="gene ID" value="ENSVURG00010000963.1"/>
</dbReference>
<protein>
    <submittedName>
        <fullName evidence="2">Uncharacterized protein</fullName>
    </submittedName>
</protein>
<dbReference type="GeneTree" id="ENSGT01030000236130"/>
<organism evidence="2 3">
    <name type="scientific">Vombatus ursinus</name>
    <name type="common">Common wombat</name>
    <dbReference type="NCBI Taxonomy" id="29139"/>
    <lineage>
        <taxon>Eukaryota</taxon>
        <taxon>Metazoa</taxon>
        <taxon>Chordata</taxon>
        <taxon>Craniata</taxon>
        <taxon>Vertebrata</taxon>
        <taxon>Euteleostomi</taxon>
        <taxon>Mammalia</taxon>
        <taxon>Metatheria</taxon>
        <taxon>Diprotodontia</taxon>
        <taxon>Vombatidae</taxon>
        <taxon>Vombatus</taxon>
    </lineage>
</organism>
<evidence type="ECO:0000313" key="3">
    <source>
        <dbReference type="Proteomes" id="UP000314987"/>
    </source>
</evidence>
<dbReference type="Proteomes" id="UP000314987">
    <property type="component" value="Unassembled WGS sequence"/>
</dbReference>
<reference evidence="3" key="1">
    <citation type="submission" date="2018-12" db="EMBL/GenBank/DDBJ databases">
        <authorList>
            <person name="Yazar S."/>
        </authorList>
    </citation>
    <scope>NUCLEOTIDE SEQUENCE [LARGE SCALE GENOMIC DNA]</scope>
</reference>
<reference evidence="2" key="3">
    <citation type="submission" date="2025-09" db="UniProtKB">
        <authorList>
            <consortium name="Ensembl"/>
        </authorList>
    </citation>
    <scope>IDENTIFICATION</scope>
</reference>
<feature type="region of interest" description="Disordered" evidence="1">
    <location>
        <begin position="1"/>
        <end position="78"/>
    </location>
</feature>
<accession>A0A4X2JVP3</accession>